<protein>
    <submittedName>
        <fullName evidence="2">Uncharacterized protein</fullName>
    </submittedName>
</protein>
<accession>A0A8J9UTH6</accession>
<feature type="non-terminal residue" evidence="2">
    <location>
        <position position="138"/>
    </location>
</feature>
<dbReference type="OrthoDB" id="10557145at2759"/>
<sequence length="138" mass="15682">MQSTKEVFAVFYQCTITFKDGFIFGTMAWLECYLTLEVIFSDTFITTKSSNSVLQLERAVHSGTLFHWHECPEWSHARGGEGARGGGPSGPPWERSAFNVSHVLETLLQSKRNRARQKTQSPNEKQGRVKRKNDTTIK</sequence>
<evidence type="ECO:0000256" key="1">
    <source>
        <dbReference type="SAM" id="MobiDB-lite"/>
    </source>
</evidence>
<dbReference type="Proteomes" id="UP000838878">
    <property type="component" value="Chromosome 5"/>
</dbReference>
<feature type="region of interest" description="Disordered" evidence="1">
    <location>
        <begin position="77"/>
        <end position="96"/>
    </location>
</feature>
<gene>
    <name evidence="2" type="ORF">BINO364_LOCUS11172</name>
</gene>
<reference evidence="2" key="1">
    <citation type="submission" date="2021-12" db="EMBL/GenBank/DDBJ databases">
        <authorList>
            <person name="Martin H S."/>
        </authorList>
    </citation>
    <scope>NUCLEOTIDE SEQUENCE</scope>
</reference>
<feature type="region of interest" description="Disordered" evidence="1">
    <location>
        <begin position="110"/>
        <end position="138"/>
    </location>
</feature>
<evidence type="ECO:0000313" key="2">
    <source>
        <dbReference type="EMBL" id="CAH0725602.1"/>
    </source>
</evidence>
<dbReference type="EMBL" id="OV170225">
    <property type="protein sequence ID" value="CAH0725602.1"/>
    <property type="molecule type" value="Genomic_DNA"/>
</dbReference>
<keyword evidence="3" id="KW-1185">Reference proteome</keyword>
<evidence type="ECO:0000313" key="3">
    <source>
        <dbReference type="Proteomes" id="UP000838878"/>
    </source>
</evidence>
<organism evidence="2 3">
    <name type="scientific">Brenthis ino</name>
    <name type="common">lesser marbled fritillary</name>
    <dbReference type="NCBI Taxonomy" id="405034"/>
    <lineage>
        <taxon>Eukaryota</taxon>
        <taxon>Metazoa</taxon>
        <taxon>Ecdysozoa</taxon>
        <taxon>Arthropoda</taxon>
        <taxon>Hexapoda</taxon>
        <taxon>Insecta</taxon>
        <taxon>Pterygota</taxon>
        <taxon>Neoptera</taxon>
        <taxon>Endopterygota</taxon>
        <taxon>Lepidoptera</taxon>
        <taxon>Glossata</taxon>
        <taxon>Ditrysia</taxon>
        <taxon>Papilionoidea</taxon>
        <taxon>Nymphalidae</taxon>
        <taxon>Heliconiinae</taxon>
        <taxon>Argynnini</taxon>
        <taxon>Brenthis</taxon>
    </lineage>
</organism>
<name>A0A8J9UTH6_9NEOP</name>
<proteinExistence type="predicted"/>
<dbReference type="AlphaFoldDB" id="A0A8J9UTH6"/>